<keyword evidence="2" id="KW-1185">Reference proteome</keyword>
<accession>A0AAE0WAF2</accession>
<reference evidence="1" key="3">
    <citation type="submission" date="2023-05" db="EMBL/GenBank/DDBJ databases">
        <authorList>
            <person name="Smith C.H."/>
        </authorList>
    </citation>
    <scope>NUCLEOTIDE SEQUENCE</scope>
    <source>
        <strain evidence="1">CHS0354</strain>
        <tissue evidence="1">Mantle</tissue>
    </source>
</reference>
<proteinExistence type="predicted"/>
<protein>
    <submittedName>
        <fullName evidence="1">Uncharacterized protein</fullName>
    </submittedName>
</protein>
<reference evidence="1" key="1">
    <citation type="journal article" date="2021" name="Genome Biol. Evol.">
        <title>A High-Quality Reference Genome for a Parasitic Bivalve with Doubly Uniparental Inheritance (Bivalvia: Unionida).</title>
        <authorList>
            <person name="Smith C.H."/>
        </authorList>
    </citation>
    <scope>NUCLEOTIDE SEQUENCE</scope>
    <source>
        <strain evidence="1">CHS0354</strain>
    </source>
</reference>
<dbReference type="EMBL" id="JAEAOA010002083">
    <property type="protein sequence ID" value="KAK3607366.1"/>
    <property type="molecule type" value="Genomic_DNA"/>
</dbReference>
<comment type="caution">
    <text evidence="1">The sequence shown here is derived from an EMBL/GenBank/DDBJ whole genome shotgun (WGS) entry which is preliminary data.</text>
</comment>
<organism evidence="1 2">
    <name type="scientific">Potamilus streckersoni</name>
    <dbReference type="NCBI Taxonomy" id="2493646"/>
    <lineage>
        <taxon>Eukaryota</taxon>
        <taxon>Metazoa</taxon>
        <taxon>Spiralia</taxon>
        <taxon>Lophotrochozoa</taxon>
        <taxon>Mollusca</taxon>
        <taxon>Bivalvia</taxon>
        <taxon>Autobranchia</taxon>
        <taxon>Heteroconchia</taxon>
        <taxon>Palaeoheterodonta</taxon>
        <taxon>Unionida</taxon>
        <taxon>Unionoidea</taxon>
        <taxon>Unionidae</taxon>
        <taxon>Ambleminae</taxon>
        <taxon>Lampsilini</taxon>
        <taxon>Potamilus</taxon>
    </lineage>
</organism>
<dbReference type="AlphaFoldDB" id="A0AAE0WAF2"/>
<sequence>MSEVTLKVKIRPNFAIYFKVDQNANVHATACDMNIQSTSFICWRTTQMIFQTNCSLYPIFSSPKCTCGDFSPISCLTCEPTRLPSVLNIRIIATTIYSAITPSIYHSTSGHSNIPAIVLFHMLPDLEGSLPGNCIGFHVLDTTNDYSDCLDRDAMVQNLQQIFGEIFASSEVQLSEIFRMEVSLYSAFLEYKTLKTATIYVYRCTNSCTTSSIFASGYSRSINNGKYCPIPSIGATVENDINARGLKLGSNLYQMSELGTKPAPDASGI</sequence>
<evidence type="ECO:0000313" key="1">
    <source>
        <dbReference type="EMBL" id="KAK3607366.1"/>
    </source>
</evidence>
<name>A0AAE0WAF2_9BIVA</name>
<evidence type="ECO:0000313" key="2">
    <source>
        <dbReference type="Proteomes" id="UP001195483"/>
    </source>
</evidence>
<dbReference type="Proteomes" id="UP001195483">
    <property type="component" value="Unassembled WGS sequence"/>
</dbReference>
<reference evidence="1" key="2">
    <citation type="journal article" date="2021" name="Genome Biol. Evol.">
        <title>Developing a high-quality reference genome for a parasitic bivalve with doubly uniparental inheritance (Bivalvia: Unionida).</title>
        <authorList>
            <person name="Smith C.H."/>
        </authorList>
    </citation>
    <scope>NUCLEOTIDE SEQUENCE</scope>
    <source>
        <strain evidence="1">CHS0354</strain>
        <tissue evidence="1">Mantle</tissue>
    </source>
</reference>
<gene>
    <name evidence="1" type="ORF">CHS0354_035703</name>
</gene>